<reference evidence="3" key="1">
    <citation type="journal article" date="2019" name="Int. J. Syst. Evol. Microbiol.">
        <title>The Global Catalogue of Microorganisms (GCM) 10K type strain sequencing project: providing services to taxonomists for standard genome sequencing and annotation.</title>
        <authorList>
            <consortium name="The Broad Institute Genomics Platform"/>
            <consortium name="The Broad Institute Genome Sequencing Center for Infectious Disease"/>
            <person name="Wu L."/>
            <person name="Ma J."/>
        </authorList>
    </citation>
    <scope>NUCLEOTIDE SEQUENCE [LARGE SCALE GENOMIC DNA]</scope>
    <source>
        <strain evidence="3">CCUG 61889</strain>
    </source>
</reference>
<dbReference type="RefSeq" id="WP_377918771.1">
    <property type="nucleotide sequence ID" value="NZ_JBHRZT010000073.1"/>
</dbReference>
<evidence type="ECO:0000313" key="3">
    <source>
        <dbReference type="Proteomes" id="UP001595752"/>
    </source>
</evidence>
<comment type="caution">
    <text evidence="2">The sequence shown here is derived from an EMBL/GenBank/DDBJ whole genome shotgun (WGS) entry which is preliminary data.</text>
</comment>
<feature type="region of interest" description="Disordered" evidence="1">
    <location>
        <begin position="46"/>
        <end position="143"/>
    </location>
</feature>
<dbReference type="EMBL" id="JBHRZT010000073">
    <property type="protein sequence ID" value="MFC3886345.1"/>
    <property type="molecule type" value="Genomic_DNA"/>
</dbReference>
<gene>
    <name evidence="2" type="ORF">ACFOU2_23800</name>
</gene>
<feature type="compositionally biased region" description="Basic and acidic residues" evidence="1">
    <location>
        <begin position="111"/>
        <end position="143"/>
    </location>
</feature>
<dbReference type="Proteomes" id="UP001595752">
    <property type="component" value="Unassembled WGS sequence"/>
</dbReference>
<protein>
    <submittedName>
        <fullName evidence="2">Uncharacterized protein</fullName>
    </submittedName>
</protein>
<feature type="compositionally biased region" description="Basic and acidic residues" evidence="1">
    <location>
        <begin position="84"/>
        <end position="93"/>
    </location>
</feature>
<proteinExistence type="predicted"/>
<accession>A0ABV8B8U4</accession>
<organism evidence="2 3">
    <name type="scientific">Bacillus songklensis</name>
    <dbReference type="NCBI Taxonomy" id="1069116"/>
    <lineage>
        <taxon>Bacteria</taxon>
        <taxon>Bacillati</taxon>
        <taxon>Bacillota</taxon>
        <taxon>Bacilli</taxon>
        <taxon>Bacillales</taxon>
        <taxon>Bacillaceae</taxon>
        <taxon>Bacillus</taxon>
    </lineage>
</organism>
<keyword evidence="3" id="KW-1185">Reference proteome</keyword>
<feature type="compositionally biased region" description="Polar residues" evidence="1">
    <location>
        <begin position="53"/>
        <end position="80"/>
    </location>
</feature>
<sequence length="143" mass="15874">MLIVTLCIIIAVALIFGLIIVNTRSLSSSNKQRTETAQAAVAERREYEANVSAAPTESEVTSEVIDGTSNITREITTVPTSKKPKQDSSDKMGDQGYRQALQQFRNPSPTEDEKDKKAEDAIIRDSEYRSALRHMGDKQDNQN</sequence>
<name>A0ABV8B8U4_9BACI</name>
<evidence type="ECO:0000313" key="2">
    <source>
        <dbReference type="EMBL" id="MFC3886345.1"/>
    </source>
</evidence>
<feature type="compositionally biased region" description="Polar residues" evidence="1">
    <location>
        <begin position="100"/>
        <end position="109"/>
    </location>
</feature>
<evidence type="ECO:0000256" key="1">
    <source>
        <dbReference type="SAM" id="MobiDB-lite"/>
    </source>
</evidence>